<dbReference type="EMBL" id="CP111020">
    <property type="protein sequence ID" value="WAR15292.1"/>
    <property type="molecule type" value="Genomic_DNA"/>
</dbReference>
<reference evidence="1" key="1">
    <citation type="submission" date="2022-11" db="EMBL/GenBank/DDBJ databases">
        <title>Centuries of genome instability and evolution in soft-shell clam transmissible cancer (bioRxiv).</title>
        <authorList>
            <person name="Hart S.F.M."/>
            <person name="Yonemitsu M.A."/>
            <person name="Giersch R.M."/>
            <person name="Beal B.F."/>
            <person name="Arriagada G."/>
            <person name="Davis B.W."/>
            <person name="Ostrander E.A."/>
            <person name="Goff S.P."/>
            <person name="Metzger M.J."/>
        </authorList>
    </citation>
    <scope>NUCLEOTIDE SEQUENCE</scope>
    <source>
        <strain evidence="1">MELC-2E11</strain>
        <tissue evidence="1">Siphon/mantle</tissue>
    </source>
</reference>
<evidence type="ECO:0000313" key="1">
    <source>
        <dbReference type="EMBL" id="WAR15292.1"/>
    </source>
</evidence>
<organism evidence="1 2">
    <name type="scientific">Mya arenaria</name>
    <name type="common">Soft-shell clam</name>
    <dbReference type="NCBI Taxonomy" id="6604"/>
    <lineage>
        <taxon>Eukaryota</taxon>
        <taxon>Metazoa</taxon>
        <taxon>Spiralia</taxon>
        <taxon>Lophotrochozoa</taxon>
        <taxon>Mollusca</taxon>
        <taxon>Bivalvia</taxon>
        <taxon>Autobranchia</taxon>
        <taxon>Heteroconchia</taxon>
        <taxon>Euheterodonta</taxon>
        <taxon>Imparidentia</taxon>
        <taxon>Neoheterodontei</taxon>
        <taxon>Myida</taxon>
        <taxon>Myoidea</taxon>
        <taxon>Myidae</taxon>
        <taxon>Mya</taxon>
    </lineage>
</organism>
<keyword evidence="2" id="KW-1185">Reference proteome</keyword>
<accession>A0ABY7EZE3</accession>
<name>A0ABY7EZE3_MYAAR</name>
<gene>
    <name evidence="1" type="ORF">MAR_005397</name>
</gene>
<evidence type="ECO:0000313" key="2">
    <source>
        <dbReference type="Proteomes" id="UP001164746"/>
    </source>
</evidence>
<proteinExistence type="predicted"/>
<protein>
    <submittedName>
        <fullName evidence="1">Uncharacterized protein</fullName>
    </submittedName>
</protein>
<sequence>MGSFTQAGVPLDRGETLVKRLADDLAVLIEYEVANAGSPPRSDDLDRLRLLQDRVRVAEALGVVSGDQNDIQKVILDLQDMAEKHRAKRGGDDCDVPAWCGYSGKYEP</sequence>
<dbReference type="Proteomes" id="UP001164746">
    <property type="component" value="Chromosome 9"/>
</dbReference>